<name>A0A9Q0DDT2_9TELE</name>
<dbReference type="AlphaFoldDB" id="A0A9Q0DDT2"/>
<sequence length="71" mass="7821">MFGSWCSFRKDGEHDEPPGEEVSLKRIHHGHISLGKSNEFVVYVAFDPLSNTVVSICPSKRYGGRGGTVTI</sequence>
<evidence type="ECO:0000313" key="3">
    <source>
        <dbReference type="Proteomes" id="UP001148018"/>
    </source>
</evidence>
<keyword evidence="3" id="KW-1185">Reference proteome</keyword>
<reference evidence="2" key="1">
    <citation type="submission" date="2022-07" db="EMBL/GenBank/DDBJ databases">
        <title>Chromosome-level genome of Muraenolepis orangiensis.</title>
        <authorList>
            <person name="Kim J."/>
        </authorList>
    </citation>
    <scope>NUCLEOTIDE SEQUENCE</scope>
    <source>
        <strain evidence="2">KU_S4_2022</strain>
        <tissue evidence="2">Muscle</tissue>
    </source>
</reference>
<protein>
    <submittedName>
        <fullName evidence="2">Uncharacterized protein</fullName>
    </submittedName>
</protein>
<accession>A0A9Q0DDT2</accession>
<dbReference type="Proteomes" id="UP001148018">
    <property type="component" value="Unassembled WGS sequence"/>
</dbReference>
<evidence type="ECO:0000313" key="2">
    <source>
        <dbReference type="EMBL" id="KAJ3587044.1"/>
    </source>
</evidence>
<feature type="region of interest" description="Disordered" evidence="1">
    <location>
        <begin position="1"/>
        <end position="21"/>
    </location>
</feature>
<organism evidence="2 3">
    <name type="scientific">Muraenolepis orangiensis</name>
    <name type="common">Patagonian moray cod</name>
    <dbReference type="NCBI Taxonomy" id="630683"/>
    <lineage>
        <taxon>Eukaryota</taxon>
        <taxon>Metazoa</taxon>
        <taxon>Chordata</taxon>
        <taxon>Craniata</taxon>
        <taxon>Vertebrata</taxon>
        <taxon>Euteleostomi</taxon>
        <taxon>Actinopterygii</taxon>
        <taxon>Neopterygii</taxon>
        <taxon>Teleostei</taxon>
        <taxon>Neoteleostei</taxon>
        <taxon>Acanthomorphata</taxon>
        <taxon>Zeiogadaria</taxon>
        <taxon>Gadariae</taxon>
        <taxon>Gadiformes</taxon>
        <taxon>Muraenolepidoidei</taxon>
        <taxon>Muraenolepididae</taxon>
        <taxon>Muraenolepis</taxon>
    </lineage>
</organism>
<feature type="compositionally biased region" description="Basic and acidic residues" evidence="1">
    <location>
        <begin position="8"/>
        <end position="17"/>
    </location>
</feature>
<comment type="caution">
    <text evidence="2">The sequence shown here is derived from an EMBL/GenBank/DDBJ whole genome shotgun (WGS) entry which is preliminary data.</text>
</comment>
<evidence type="ECO:0000256" key="1">
    <source>
        <dbReference type="SAM" id="MobiDB-lite"/>
    </source>
</evidence>
<gene>
    <name evidence="2" type="ORF">NHX12_013434</name>
</gene>
<dbReference type="EMBL" id="JANIIK010000117">
    <property type="protein sequence ID" value="KAJ3587044.1"/>
    <property type="molecule type" value="Genomic_DNA"/>
</dbReference>
<proteinExistence type="predicted"/>